<dbReference type="CDD" id="cd03254">
    <property type="entry name" value="ABCC_Glucan_exporter_like"/>
    <property type="match status" value="1"/>
</dbReference>
<evidence type="ECO:0000256" key="7">
    <source>
        <dbReference type="SAM" id="MobiDB-lite"/>
    </source>
</evidence>
<dbReference type="InterPro" id="IPR003439">
    <property type="entry name" value="ABC_transporter-like_ATP-bd"/>
</dbReference>
<keyword evidence="2 8" id="KW-0812">Transmembrane</keyword>
<dbReference type="SUPFAM" id="SSF52540">
    <property type="entry name" value="P-loop containing nucleoside triphosphate hydrolases"/>
    <property type="match status" value="1"/>
</dbReference>
<proteinExistence type="predicted"/>
<keyword evidence="12" id="KW-1185">Reference proteome</keyword>
<dbReference type="Gene3D" id="1.20.1560.10">
    <property type="entry name" value="ABC transporter type 1, transmembrane domain"/>
    <property type="match status" value="1"/>
</dbReference>
<dbReference type="GO" id="GO:0005524">
    <property type="term" value="F:ATP binding"/>
    <property type="evidence" value="ECO:0007669"/>
    <property type="project" value="UniProtKB-KW"/>
</dbReference>
<feature type="domain" description="ABC transporter" evidence="9">
    <location>
        <begin position="363"/>
        <end position="597"/>
    </location>
</feature>
<dbReference type="Pfam" id="PF00005">
    <property type="entry name" value="ABC_tran"/>
    <property type="match status" value="1"/>
</dbReference>
<name>A0ABY4H904_9BACI</name>
<sequence length="606" mass="67779">MAGPDKQGRTPVQRHQGIGTAPPKVDEMKATLKRIFGYMVREKKLFMLVLGIIFVSSALSLLGPFLLGVAVDRVIASPTTDTLIVMLVLLLGVYSFHSLFLWLQNYWMIGIAQHTVYAMRKHLFSHLQRLPILFFQERQQGELMSRLTNDMENVSRTLNVAVIQFVTSILTISGTIVIMFWLSPLLALLTLTIVPVMYFGMKWITKRTGQFFKDQQKHLGDMNGYVEEMFSGQKIIAMFSREDHVIADFKEKNEALRRSGYWAQTYSGFIPKLMNMLNNVSFAIIVGAGGLLALSEAISIGVIVTFTTYSRQFTRPLNDLANQYNMILSAVAGAERVFQIIDEAEEKQDEEEADDIASMTGEIEFRSVDFSYGDEQDTLTNINFHANPGETVALVGPTGAGKTTIISLLSRFYETKGGQILIDGKDLKTISRDSLRRQMGVVLQDSTMFHTTIRENLRYGRLDATDSEVEQATKAAHAHEFIVKLPQGYDTVLDSDGKGVSHGQLQLLSIARAMLADPALLILDEATSSIDTVTEMKINDALTKLMKGRTSFVIAHRLNTVRSADLIVVLQHGEIVEQGSHRELLGQEGFYAELVEAQQMERRGLM</sequence>
<dbReference type="SUPFAM" id="SSF90123">
    <property type="entry name" value="ABC transporter transmembrane region"/>
    <property type="match status" value="1"/>
</dbReference>
<dbReference type="InterPro" id="IPR003593">
    <property type="entry name" value="AAA+_ATPase"/>
</dbReference>
<evidence type="ECO:0000256" key="2">
    <source>
        <dbReference type="ARBA" id="ARBA00022692"/>
    </source>
</evidence>
<dbReference type="PANTHER" id="PTHR43394">
    <property type="entry name" value="ATP-DEPENDENT PERMEASE MDL1, MITOCHONDRIAL"/>
    <property type="match status" value="1"/>
</dbReference>
<keyword evidence="6 8" id="KW-0472">Membrane</keyword>
<evidence type="ECO:0000256" key="1">
    <source>
        <dbReference type="ARBA" id="ARBA00004651"/>
    </source>
</evidence>
<dbReference type="CDD" id="cd18547">
    <property type="entry name" value="ABC_6TM_Tm288_like"/>
    <property type="match status" value="1"/>
</dbReference>
<feature type="domain" description="ABC transmembrane type-1" evidence="10">
    <location>
        <begin position="48"/>
        <end position="329"/>
    </location>
</feature>
<evidence type="ECO:0000256" key="8">
    <source>
        <dbReference type="SAM" id="Phobius"/>
    </source>
</evidence>
<evidence type="ECO:0000256" key="5">
    <source>
        <dbReference type="ARBA" id="ARBA00022989"/>
    </source>
</evidence>
<dbReference type="Gene3D" id="3.40.50.300">
    <property type="entry name" value="P-loop containing nucleotide triphosphate hydrolases"/>
    <property type="match status" value="1"/>
</dbReference>
<keyword evidence="3" id="KW-0547">Nucleotide-binding</keyword>
<reference evidence="11" key="1">
    <citation type="submission" date="2022-04" db="EMBL/GenBank/DDBJ databases">
        <title>Halobacillus sp. isolated from saltern.</title>
        <authorList>
            <person name="Won M."/>
            <person name="Lee C.-M."/>
            <person name="Woen H.-Y."/>
            <person name="Kwon S.-W."/>
        </authorList>
    </citation>
    <scope>NUCLEOTIDE SEQUENCE</scope>
    <source>
        <strain evidence="11">SSHM10-5</strain>
    </source>
</reference>
<protein>
    <submittedName>
        <fullName evidence="11">ABC transporter ATP-binding protein/permease</fullName>
    </submittedName>
</protein>
<feature type="transmembrane region" description="Helical" evidence="8">
    <location>
        <begin position="45"/>
        <end position="71"/>
    </location>
</feature>
<dbReference type="InterPro" id="IPR027417">
    <property type="entry name" value="P-loop_NTPase"/>
</dbReference>
<dbReference type="PANTHER" id="PTHR43394:SF1">
    <property type="entry name" value="ATP-BINDING CASSETTE SUB-FAMILY B MEMBER 10, MITOCHONDRIAL"/>
    <property type="match status" value="1"/>
</dbReference>
<evidence type="ECO:0000259" key="9">
    <source>
        <dbReference type="PROSITE" id="PS50893"/>
    </source>
</evidence>
<dbReference type="InterPro" id="IPR036640">
    <property type="entry name" value="ABC1_TM_sf"/>
</dbReference>
<gene>
    <name evidence="11" type="ORF">MUO15_15235</name>
</gene>
<feature type="transmembrane region" description="Helical" evidence="8">
    <location>
        <begin position="186"/>
        <end position="204"/>
    </location>
</feature>
<dbReference type="InterPro" id="IPR017871">
    <property type="entry name" value="ABC_transporter-like_CS"/>
</dbReference>
<feature type="transmembrane region" description="Helical" evidence="8">
    <location>
        <begin position="282"/>
        <end position="306"/>
    </location>
</feature>
<keyword evidence="4 11" id="KW-0067">ATP-binding</keyword>
<organism evidence="11 12">
    <name type="scientific">Halobacillus amylolyticus</name>
    <dbReference type="NCBI Taxonomy" id="2932259"/>
    <lineage>
        <taxon>Bacteria</taxon>
        <taxon>Bacillati</taxon>
        <taxon>Bacillota</taxon>
        <taxon>Bacilli</taxon>
        <taxon>Bacillales</taxon>
        <taxon>Bacillaceae</taxon>
        <taxon>Halobacillus</taxon>
    </lineage>
</organism>
<dbReference type="Pfam" id="PF00664">
    <property type="entry name" value="ABC_membrane"/>
    <property type="match status" value="1"/>
</dbReference>
<dbReference type="PROSITE" id="PS50929">
    <property type="entry name" value="ABC_TM1F"/>
    <property type="match status" value="1"/>
</dbReference>
<dbReference type="RefSeq" id="WP_245030442.1">
    <property type="nucleotide sequence ID" value="NZ_CP095075.1"/>
</dbReference>
<dbReference type="InterPro" id="IPR011527">
    <property type="entry name" value="ABC1_TM_dom"/>
</dbReference>
<feature type="transmembrane region" description="Helical" evidence="8">
    <location>
        <begin position="83"/>
        <end position="103"/>
    </location>
</feature>
<feature type="region of interest" description="Disordered" evidence="7">
    <location>
        <begin position="1"/>
        <end position="23"/>
    </location>
</feature>
<evidence type="ECO:0000313" key="11">
    <source>
        <dbReference type="EMBL" id="UOR10947.1"/>
    </source>
</evidence>
<evidence type="ECO:0000256" key="6">
    <source>
        <dbReference type="ARBA" id="ARBA00023136"/>
    </source>
</evidence>
<dbReference type="InterPro" id="IPR039421">
    <property type="entry name" value="Type_1_exporter"/>
</dbReference>
<dbReference type="PROSITE" id="PS00211">
    <property type="entry name" value="ABC_TRANSPORTER_1"/>
    <property type="match status" value="1"/>
</dbReference>
<comment type="subcellular location">
    <subcellularLocation>
        <location evidence="1">Cell membrane</location>
        <topology evidence="1">Multi-pass membrane protein</topology>
    </subcellularLocation>
</comment>
<feature type="transmembrane region" description="Helical" evidence="8">
    <location>
        <begin position="158"/>
        <end position="180"/>
    </location>
</feature>
<dbReference type="PROSITE" id="PS50893">
    <property type="entry name" value="ABC_TRANSPORTER_2"/>
    <property type="match status" value="1"/>
</dbReference>
<dbReference type="EMBL" id="CP095075">
    <property type="protein sequence ID" value="UOR10947.1"/>
    <property type="molecule type" value="Genomic_DNA"/>
</dbReference>
<evidence type="ECO:0000256" key="4">
    <source>
        <dbReference type="ARBA" id="ARBA00022840"/>
    </source>
</evidence>
<evidence type="ECO:0000259" key="10">
    <source>
        <dbReference type="PROSITE" id="PS50929"/>
    </source>
</evidence>
<accession>A0ABY4H904</accession>
<evidence type="ECO:0000256" key="3">
    <source>
        <dbReference type="ARBA" id="ARBA00022741"/>
    </source>
</evidence>
<keyword evidence="5 8" id="KW-1133">Transmembrane helix</keyword>
<dbReference type="SMART" id="SM00382">
    <property type="entry name" value="AAA"/>
    <property type="match status" value="1"/>
</dbReference>
<dbReference type="Proteomes" id="UP000830326">
    <property type="component" value="Chromosome"/>
</dbReference>
<evidence type="ECO:0000313" key="12">
    <source>
        <dbReference type="Proteomes" id="UP000830326"/>
    </source>
</evidence>